<evidence type="ECO:0000313" key="9">
    <source>
        <dbReference type="Proteomes" id="UP000215027"/>
    </source>
</evidence>
<organism evidence="8 9">
    <name type="scientific">Candidatus Promineifilum breve</name>
    <dbReference type="NCBI Taxonomy" id="1806508"/>
    <lineage>
        <taxon>Bacteria</taxon>
        <taxon>Bacillati</taxon>
        <taxon>Chloroflexota</taxon>
        <taxon>Ardenticatenia</taxon>
        <taxon>Candidatus Promineifilales</taxon>
        <taxon>Candidatus Promineifilaceae</taxon>
        <taxon>Candidatus Promineifilum</taxon>
    </lineage>
</organism>
<dbReference type="Gene3D" id="1.10.10.1590">
    <property type="entry name" value="NADH-quinone oxidoreductase subunit E"/>
    <property type="match status" value="1"/>
</dbReference>
<dbReference type="PANTHER" id="PTHR10371">
    <property type="entry name" value="NADH DEHYDROGENASE UBIQUINONE FLAVOPROTEIN 2, MITOCHONDRIAL"/>
    <property type="match status" value="1"/>
</dbReference>
<dbReference type="EC" id="1.6.5.3" evidence="8"/>
<dbReference type="InterPro" id="IPR036249">
    <property type="entry name" value="Thioredoxin-like_sf"/>
</dbReference>
<feature type="binding site" evidence="7">
    <location>
        <position position="121"/>
    </location>
    <ligand>
        <name>[2Fe-2S] cluster</name>
        <dbReference type="ChEBI" id="CHEBI:190135"/>
    </ligand>
</feature>
<keyword evidence="9" id="KW-1185">Reference proteome</keyword>
<dbReference type="AlphaFoldDB" id="A0A160T4I5"/>
<dbReference type="RefSeq" id="WP_157913011.1">
    <property type="nucleotide sequence ID" value="NZ_LN890655.1"/>
</dbReference>
<evidence type="ECO:0000256" key="4">
    <source>
        <dbReference type="ARBA" id="ARBA00023004"/>
    </source>
</evidence>
<dbReference type="OrthoDB" id="9807941at2"/>
<dbReference type="PIRSF" id="PIRSF000216">
    <property type="entry name" value="NADH_DH_24kDa"/>
    <property type="match status" value="1"/>
</dbReference>
<dbReference type="SUPFAM" id="SSF52833">
    <property type="entry name" value="Thioredoxin-like"/>
    <property type="match status" value="1"/>
</dbReference>
<dbReference type="PROSITE" id="PS01099">
    <property type="entry name" value="COMPLEX1_24K"/>
    <property type="match status" value="1"/>
</dbReference>
<dbReference type="InterPro" id="IPR002023">
    <property type="entry name" value="NuoE-like"/>
</dbReference>
<dbReference type="Gene3D" id="3.40.30.10">
    <property type="entry name" value="Glutaredoxin"/>
    <property type="match status" value="1"/>
</dbReference>
<dbReference type="Pfam" id="PF01257">
    <property type="entry name" value="2Fe-2S_thioredx"/>
    <property type="match status" value="1"/>
</dbReference>
<evidence type="ECO:0000256" key="6">
    <source>
        <dbReference type="ARBA" id="ARBA00034078"/>
    </source>
</evidence>
<dbReference type="Proteomes" id="UP000215027">
    <property type="component" value="Chromosome I"/>
</dbReference>
<dbReference type="GO" id="GO:0003954">
    <property type="term" value="F:NADH dehydrogenase activity"/>
    <property type="evidence" value="ECO:0007669"/>
    <property type="project" value="TreeGrafter"/>
</dbReference>
<comment type="cofactor">
    <cofactor evidence="6">
        <name>[2Fe-2S] cluster</name>
        <dbReference type="ChEBI" id="CHEBI:190135"/>
    </cofactor>
</comment>
<dbReference type="GO" id="GO:0046872">
    <property type="term" value="F:metal ion binding"/>
    <property type="evidence" value="ECO:0007669"/>
    <property type="project" value="UniProtKB-KW"/>
</dbReference>
<keyword evidence="4 7" id="KW-0408">Iron</keyword>
<comment type="similarity">
    <text evidence="1">Belongs to the complex I 24 kDa subunit family.</text>
</comment>
<evidence type="ECO:0000256" key="3">
    <source>
        <dbReference type="ARBA" id="ARBA00022723"/>
    </source>
</evidence>
<dbReference type="EMBL" id="LN890655">
    <property type="protein sequence ID" value="CUS03665.2"/>
    <property type="molecule type" value="Genomic_DNA"/>
</dbReference>
<evidence type="ECO:0000256" key="2">
    <source>
        <dbReference type="ARBA" id="ARBA00022714"/>
    </source>
</evidence>
<name>A0A160T4I5_9CHLR</name>
<evidence type="ECO:0000256" key="5">
    <source>
        <dbReference type="ARBA" id="ARBA00023014"/>
    </source>
</evidence>
<feature type="binding site" evidence="7">
    <location>
        <position position="85"/>
    </location>
    <ligand>
        <name>[2Fe-2S] cluster</name>
        <dbReference type="ChEBI" id="CHEBI:190135"/>
    </ligand>
</feature>
<dbReference type="NCBIfam" id="TIGR01958">
    <property type="entry name" value="nuoE_fam"/>
    <property type="match status" value="1"/>
</dbReference>
<gene>
    <name evidence="8" type="primary">nuoE</name>
    <name evidence="8" type="ORF">CFX0092_A1787</name>
</gene>
<keyword evidence="8" id="KW-0560">Oxidoreductase</keyword>
<comment type="cofactor">
    <cofactor evidence="7">
        <name>[2Fe-2S] cluster</name>
        <dbReference type="ChEBI" id="CHEBI:190135"/>
    </cofactor>
    <text evidence="7">Binds 1 [2Fe-2S] cluster.</text>
</comment>
<evidence type="ECO:0000256" key="7">
    <source>
        <dbReference type="PIRSR" id="PIRSR000216-1"/>
    </source>
</evidence>
<keyword evidence="2 7" id="KW-0001">2Fe-2S</keyword>
<reference evidence="8" key="1">
    <citation type="submission" date="2016-01" db="EMBL/GenBank/DDBJ databases">
        <authorList>
            <person name="Mcilroy J.S."/>
            <person name="Karst M S."/>
            <person name="Albertsen M."/>
        </authorList>
    </citation>
    <scope>NUCLEOTIDE SEQUENCE</scope>
    <source>
        <strain evidence="8">Cfx-K</strain>
    </source>
</reference>
<feature type="binding site" evidence="7">
    <location>
        <position position="125"/>
    </location>
    <ligand>
        <name>[2Fe-2S] cluster</name>
        <dbReference type="ChEBI" id="CHEBI:190135"/>
    </ligand>
</feature>
<keyword evidence="5 7" id="KW-0411">Iron-sulfur</keyword>
<dbReference type="CDD" id="cd03064">
    <property type="entry name" value="TRX_Fd_NuoE"/>
    <property type="match status" value="1"/>
</dbReference>
<proteinExistence type="inferred from homology"/>
<keyword evidence="3 7" id="KW-0479">Metal-binding</keyword>
<feature type="binding site" evidence="7">
    <location>
        <position position="80"/>
    </location>
    <ligand>
        <name>[2Fe-2S] cluster</name>
        <dbReference type="ChEBI" id="CHEBI:190135"/>
    </ligand>
</feature>
<dbReference type="PANTHER" id="PTHR10371:SF3">
    <property type="entry name" value="NADH DEHYDROGENASE [UBIQUINONE] FLAVOPROTEIN 2, MITOCHONDRIAL"/>
    <property type="match status" value="1"/>
</dbReference>
<sequence>MLREKYANEIDALLTRFPQRKSAVLHLMHLAQNEYGYMSDEAMREVADILDLDPTHVLSLAGFYSLFYEEPTGKYVLEICNDLACALRGADEFVDMASRKLDIPVEGTTNDGLFTLKSVMCLGACDRAPMLQCNLKFYENLDEAKFVGLIAELRAKAAGDSEPSVVERIIGYTIEDQTNAKTQSR</sequence>
<dbReference type="KEGG" id="pbf:CFX0092_A1787"/>
<dbReference type="FunFam" id="1.10.10.1590:FF:000001">
    <property type="entry name" value="NADH-quinone oxidoreductase subunit E"/>
    <property type="match status" value="1"/>
</dbReference>
<accession>A0A160T4I5</accession>
<protein>
    <submittedName>
        <fullName evidence="8">NADH-quinone oxidoreductase, E subunit</fullName>
        <ecNumber evidence="8">1.6.5.3</ecNumber>
    </submittedName>
</protein>
<dbReference type="InterPro" id="IPR042128">
    <property type="entry name" value="NuoE_dom"/>
</dbReference>
<dbReference type="InterPro" id="IPR041921">
    <property type="entry name" value="NuoE_N"/>
</dbReference>
<dbReference type="GO" id="GO:0051537">
    <property type="term" value="F:2 iron, 2 sulfur cluster binding"/>
    <property type="evidence" value="ECO:0007669"/>
    <property type="project" value="UniProtKB-KW"/>
</dbReference>
<evidence type="ECO:0000313" key="8">
    <source>
        <dbReference type="EMBL" id="CUS03665.2"/>
    </source>
</evidence>
<evidence type="ECO:0000256" key="1">
    <source>
        <dbReference type="ARBA" id="ARBA00010643"/>
    </source>
</evidence>